<keyword evidence="1" id="KW-0670">Pyruvate</keyword>
<reference evidence="1" key="2">
    <citation type="journal article" date="2017" name="J. Med. Entomol.">
        <title>Transcriptome Analysis of the Triatoma infestans (Hemiptera: Reduviidae) Integument.</title>
        <authorList>
            <person name="Calderon-Fernandez G.M."/>
            <person name="Moriconi D.E."/>
            <person name="Dulbecco A.B."/>
            <person name="Juarez M.P."/>
        </authorList>
    </citation>
    <scope>NUCLEOTIDE SEQUENCE</scope>
    <source>
        <strain evidence="1">Int1</strain>
        <tissue evidence="1">Integument</tissue>
    </source>
</reference>
<dbReference type="EMBL" id="GEMB01005706">
    <property type="protein sequence ID" value="JAR97616.1"/>
    <property type="molecule type" value="Transcribed_RNA"/>
</dbReference>
<sequence>MLGNTQNVIDDCAAEVAIMLALSVAHRAKEGFNKIKNGEWVTGSLQVVIRTRN</sequence>
<reference evidence="1" key="1">
    <citation type="submission" date="2016-04" db="EMBL/GenBank/DDBJ databases">
        <authorList>
            <person name="Calderon-Fernandez G.M.Sr."/>
        </authorList>
    </citation>
    <scope>NUCLEOTIDE SEQUENCE</scope>
    <source>
        <strain evidence="1">Int1</strain>
        <tissue evidence="1">Integument</tissue>
    </source>
</reference>
<protein>
    <submittedName>
        <fullName evidence="1">Glyoxylate reductase hydroxypyruvate reductase-like protein</fullName>
    </submittedName>
</protein>
<organism evidence="1">
    <name type="scientific">Triatoma infestans</name>
    <name type="common">Assassin bug</name>
    <dbReference type="NCBI Taxonomy" id="30076"/>
    <lineage>
        <taxon>Eukaryota</taxon>
        <taxon>Metazoa</taxon>
        <taxon>Ecdysozoa</taxon>
        <taxon>Arthropoda</taxon>
        <taxon>Hexapoda</taxon>
        <taxon>Insecta</taxon>
        <taxon>Pterygota</taxon>
        <taxon>Neoptera</taxon>
        <taxon>Paraneoptera</taxon>
        <taxon>Hemiptera</taxon>
        <taxon>Heteroptera</taxon>
        <taxon>Panheteroptera</taxon>
        <taxon>Cimicomorpha</taxon>
        <taxon>Reduviidae</taxon>
        <taxon>Triatominae</taxon>
        <taxon>Triatoma</taxon>
    </lineage>
</organism>
<dbReference type="AlphaFoldDB" id="A0A161M3B6"/>
<name>A0A161M3B6_TRIIF</name>
<proteinExistence type="predicted"/>
<accession>A0A161M3B6</accession>
<dbReference type="Gene3D" id="3.40.50.720">
    <property type="entry name" value="NAD(P)-binding Rossmann-like Domain"/>
    <property type="match status" value="1"/>
</dbReference>
<evidence type="ECO:0000313" key="1">
    <source>
        <dbReference type="EMBL" id="JAR97616.1"/>
    </source>
</evidence>